<evidence type="ECO:0000313" key="4">
    <source>
        <dbReference type="Proteomes" id="UP000256269"/>
    </source>
</evidence>
<keyword evidence="4" id="KW-1185">Reference proteome</keyword>
<evidence type="ECO:0000256" key="1">
    <source>
        <dbReference type="SAM" id="MobiDB-lite"/>
    </source>
</evidence>
<reference evidence="3 4" key="1">
    <citation type="submission" date="2018-08" db="EMBL/GenBank/DDBJ databases">
        <title>Genomic Encyclopedia of Archaeal and Bacterial Type Strains, Phase II (KMG-II): from individual species to whole genera.</title>
        <authorList>
            <person name="Goeker M."/>
        </authorList>
    </citation>
    <scope>NUCLEOTIDE SEQUENCE [LARGE SCALE GENOMIC DNA]</scope>
    <source>
        <strain evidence="3 4">DSM 45791</strain>
    </source>
</reference>
<dbReference type="PROSITE" id="PS50022">
    <property type="entry name" value="FA58C_3"/>
    <property type="match status" value="1"/>
</dbReference>
<dbReference type="InterPro" id="IPR008979">
    <property type="entry name" value="Galactose-bd-like_sf"/>
</dbReference>
<dbReference type="RefSeq" id="WP_246016155.1">
    <property type="nucleotide sequence ID" value="NZ_CP144375.1"/>
</dbReference>
<proteinExistence type="predicted"/>
<dbReference type="AlphaFoldDB" id="A0A3E0GYQ9"/>
<feature type="compositionally biased region" description="Basic residues" evidence="1">
    <location>
        <begin position="163"/>
        <end position="184"/>
    </location>
</feature>
<dbReference type="Pfam" id="PF22633">
    <property type="entry name" value="F5_F8_type_C_2"/>
    <property type="match status" value="1"/>
</dbReference>
<sequence length="184" mass="19519">MRSPILLPTLVGGGPTTLLSPASAAVDGDTDIRWSSAAADPQWLQADLGATSSITQVVLQRETAYAMAFQIQVSDNGNDWNPIYTNASGAGGKQTLNVSGCQNPAILNTGLYQQAANTGLTVEMPGGYCYADYLIQAAQNGQGQSVHCGHSGVPRADPDVPVRHVRQGPHRQPQRHRHHAAARR</sequence>
<organism evidence="3 4">
    <name type="scientific">Kutzneria buriramensis</name>
    <dbReference type="NCBI Taxonomy" id="1045776"/>
    <lineage>
        <taxon>Bacteria</taxon>
        <taxon>Bacillati</taxon>
        <taxon>Actinomycetota</taxon>
        <taxon>Actinomycetes</taxon>
        <taxon>Pseudonocardiales</taxon>
        <taxon>Pseudonocardiaceae</taxon>
        <taxon>Kutzneria</taxon>
    </lineage>
</organism>
<comment type="caution">
    <text evidence="3">The sequence shown here is derived from an EMBL/GenBank/DDBJ whole genome shotgun (WGS) entry which is preliminary data.</text>
</comment>
<dbReference type="EMBL" id="QUNO01000020">
    <property type="protein sequence ID" value="REH32936.1"/>
    <property type="molecule type" value="Genomic_DNA"/>
</dbReference>
<evidence type="ECO:0000259" key="2">
    <source>
        <dbReference type="PROSITE" id="PS50022"/>
    </source>
</evidence>
<dbReference type="Gene3D" id="2.60.120.260">
    <property type="entry name" value="Galactose-binding domain-like"/>
    <property type="match status" value="1"/>
</dbReference>
<protein>
    <submittedName>
        <fullName evidence="3">F5/8 type C domain-containing protein</fullName>
    </submittedName>
</protein>
<feature type="region of interest" description="Disordered" evidence="1">
    <location>
        <begin position="144"/>
        <end position="184"/>
    </location>
</feature>
<dbReference type="SUPFAM" id="SSF49785">
    <property type="entry name" value="Galactose-binding domain-like"/>
    <property type="match status" value="1"/>
</dbReference>
<evidence type="ECO:0000313" key="3">
    <source>
        <dbReference type="EMBL" id="REH32936.1"/>
    </source>
</evidence>
<feature type="domain" description="F5/8 type C" evidence="2">
    <location>
        <begin position="1"/>
        <end position="83"/>
    </location>
</feature>
<dbReference type="Proteomes" id="UP000256269">
    <property type="component" value="Unassembled WGS sequence"/>
</dbReference>
<name>A0A3E0GYQ9_9PSEU</name>
<accession>A0A3E0GYQ9</accession>
<gene>
    <name evidence="3" type="ORF">BCF44_1207</name>
</gene>
<dbReference type="InterPro" id="IPR000421">
    <property type="entry name" value="FA58C"/>
</dbReference>